<proteinExistence type="predicted"/>
<comment type="caution">
    <text evidence="2">The sequence shown here is derived from an EMBL/GenBank/DDBJ whole genome shotgun (WGS) entry which is preliminary data.</text>
</comment>
<dbReference type="Proteomes" id="UP001341840">
    <property type="component" value="Unassembled WGS sequence"/>
</dbReference>
<feature type="transmembrane region" description="Helical" evidence="1">
    <location>
        <begin position="31"/>
        <end position="51"/>
    </location>
</feature>
<accession>A0ABU6T1L6</accession>
<keyword evidence="1" id="KW-0472">Membrane</keyword>
<keyword evidence="1" id="KW-1133">Transmembrane helix</keyword>
<gene>
    <name evidence="2" type="ORF">PIB30_111824</name>
</gene>
<name>A0ABU6T1L6_9FABA</name>
<keyword evidence="3" id="KW-1185">Reference proteome</keyword>
<evidence type="ECO:0000313" key="3">
    <source>
        <dbReference type="Proteomes" id="UP001341840"/>
    </source>
</evidence>
<keyword evidence="1" id="KW-0812">Transmembrane</keyword>
<reference evidence="2 3" key="1">
    <citation type="journal article" date="2023" name="Plants (Basel)">
        <title>Bridging the Gap: Combining Genomics and Transcriptomics Approaches to Understand Stylosanthes scabra, an Orphan Legume from the Brazilian Caatinga.</title>
        <authorList>
            <person name="Ferreira-Neto J.R.C."/>
            <person name="da Silva M.D."/>
            <person name="Binneck E."/>
            <person name="de Melo N.F."/>
            <person name="da Silva R.H."/>
            <person name="de Melo A.L.T.M."/>
            <person name="Pandolfi V."/>
            <person name="Bustamante F.O."/>
            <person name="Brasileiro-Vidal A.C."/>
            <person name="Benko-Iseppon A.M."/>
        </authorList>
    </citation>
    <scope>NUCLEOTIDE SEQUENCE [LARGE SCALE GENOMIC DNA]</scope>
    <source>
        <tissue evidence="2">Leaves</tissue>
    </source>
</reference>
<feature type="non-terminal residue" evidence="2">
    <location>
        <position position="1"/>
    </location>
</feature>
<protein>
    <submittedName>
        <fullName evidence="2">Uncharacterized protein</fullName>
    </submittedName>
</protein>
<sequence>LLRKSNTRINEPFRKQTTTNRTDSSAILQDLAVIGISEAVIGLAWLGWSHWNSGLEEEGLL</sequence>
<organism evidence="2 3">
    <name type="scientific">Stylosanthes scabra</name>
    <dbReference type="NCBI Taxonomy" id="79078"/>
    <lineage>
        <taxon>Eukaryota</taxon>
        <taxon>Viridiplantae</taxon>
        <taxon>Streptophyta</taxon>
        <taxon>Embryophyta</taxon>
        <taxon>Tracheophyta</taxon>
        <taxon>Spermatophyta</taxon>
        <taxon>Magnoliopsida</taxon>
        <taxon>eudicotyledons</taxon>
        <taxon>Gunneridae</taxon>
        <taxon>Pentapetalae</taxon>
        <taxon>rosids</taxon>
        <taxon>fabids</taxon>
        <taxon>Fabales</taxon>
        <taxon>Fabaceae</taxon>
        <taxon>Papilionoideae</taxon>
        <taxon>50 kb inversion clade</taxon>
        <taxon>dalbergioids sensu lato</taxon>
        <taxon>Dalbergieae</taxon>
        <taxon>Pterocarpus clade</taxon>
        <taxon>Stylosanthes</taxon>
    </lineage>
</organism>
<dbReference type="EMBL" id="JASCZI010067838">
    <property type="protein sequence ID" value="MED6142250.1"/>
    <property type="molecule type" value="Genomic_DNA"/>
</dbReference>
<evidence type="ECO:0000256" key="1">
    <source>
        <dbReference type="SAM" id="Phobius"/>
    </source>
</evidence>
<evidence type="ECO:0000313" key="2">
    <source>
        <dbReference type="EMBL" id="MED6142250.1"/>
    </source>
</evidence>